<dbReference type="OrthoDB" id="6430905at2759"/>
<dbReference type="EMBL" id="JABSTR010000002">
    <property type="protein sequence ID" value="KAH9364621.1"/>
    <property type="molecule type" value="Genomic_DNA"/>
</dbReference>
<accession>A0A9J6FNL1</accession>
<evidence type="ECO:0000259" key="2">
    <source>
        <dbReference type="Pfam" id="PF20700"/>
    </source>
</evidence>
<dbReference type="Pfam" id="PF20700">
    <property type="entry name" value="Mutator"/>
    <property type="match status" value="1"/>
</dbReference>
<feature type="region of interest" description="Disordered" evidence="1">
    <location>
        <begin position="188"/>
        <end position="218"/>
    </location>
</feature>
<name>A0A9J6FNL1_HAELO</name>
<keyword evidence="4" id="KW-1185">Reference proteome</keyword>
<reference evidence="3 4" key="1">
    <citation type="journal article" date="2020" name="Cell">
        <title>Large-Scale Comparative Analyses of Tick Genomes Elucidate Their Genetic Diversity and Vector Capacities.</title>
        <authorList>
            <consortium name="Tick Genome and Microbiome Consortium (TIGMIC)"/>
            <person name="Jia N."/>
            <person name="Wang J."/>
            <person name="Shi W."/>
            <person name="Du L."/>
            <person name="Sun Y."/>
            <person name="Zhan W."/>
            <person name="Jiang J.F."/>
            <person name="Wang Q."/>
            <person name="Zhang B."/>
            <person name="Ji P."/>
            <person name="Bell-Sakyi L."/>
            <person name="Cui X.M."/>
            <person name="Yuan T.T."/>
            <person name="Jiang B.G."/>
            <person name="Yang W.F."/>
            <person name="Lam T.T."/>
            <person name="Chang Q.C."/>
            <person name="Ding S.J."/>
            <person name="Wang X.J."/>
            <person name="Zhu J.G."/>
            <person name="Ruan X.D."/>
            <person name="Zhao L."/>
            <person name="Wei J.T."/>
            <person name="Ye R.Z."/>
            <person name="Que T.C."/>
            <person name="Du C.H."/>
            <person name="Zhou Y.H."/>
            <person name="Cheng J.X."/>
            <person name="Dai P.F."/>
            <person name="Guo W.B."/>
            <person name="Han X.H."/>
            <person name="Huang E.J."/>
            <person name="Li L.F."/>
            <person name="Wei W."/>
            <person name="Gao Y.C."/>
            <person name="Liu J.Z."/>
            <person name="Shao H.Z."/>
            <person name="Wang X."/>
            <person name="Wang C.C."/>
            <person name="Yang T.C."/>
            <person name="Huo Q.B."/>
            <person name="Li W."/>
            <person name="Chen H.Y."/>
            <person name="Chen S.E."/>
            <person name="Zhou L.G."/>
            <person name="Ni X.B."/>
            <person name="Tian J.H."/>
            <person name="Sheng Y."/>
            <person name="Liu T."/>
            <person name="Pan Y.S."/>
            <person name="Xia L.Y."/>
            <person name="Li J."/>
            <person name="Zhao F."/>
            <person name="Cao W.C."/>
        </authorList>
    </citation>
    <scope>NUCLEOTIDE SEQUENCE [LARGE SCALE GENOMIC DNA]</scope>
    <source>
        <strain evidence="3">HaeL-2018</strain>
    </source>
</reference>
<comment type="caution">
    <text evidence="3">The sequence shown here is derived from an EMBL/GenBank/DDBJ whole genome shotgun (WGS) entry which is preliminary data.</text>
</comment>
<dbReference type="VEuPathDB" id="VectorBase:HLOH_041425"/>
<protein>
    <recommendedName>
        <fullName evidence="2">Mutator-like transposase domain-containing protein</fullName>
    </recommendedName>
</protein>
<sequence length="218" mass="24281">MLAAPRHTPTLLDDVMHRFLRCRSSLNSIADRAKMSGAASKLQATTVVLHQLKQNLCSVALGLQGAETGWGMDLHPFMRCGVGHMPVDGLGSDYGKALYSDMDPTFTKNITVVYDGTWMTRGHSAHTGLGAVIEFYSGLVLDFVVLSNYCHGCTLGRSQSSARHSACSLQDMDCVEQLKKDALRKKRVQKSHEGKEMKFKKHRSTRHQQLQGRWFSRV</sequence>
<organism evidence="3 4">
    <name type="scientific">Haemaphysalis longicornis</name>
    <name type="common">Bush tick</name>
    <dbReference type="NCBI Taxonomy" id="44386"/>
    <lineage>
        <taxon>Eukaryota</taxon>
        <taxon>Metazoa</taxon>
        <taxon>Ecdysozoa</taxon>
        <taxon>Arthropoda</taxon>
        <taxon>Chelicerata</taxon>
        <taxon>Arachnida</taxon>
        <taxon>Acari</taxon>
        <taxon>Parasitiformes</taxon>
        <taxon>Ixodida</taxon>
        <taxon>Ixodoidea</taxon>
        <taxon>Ixodidae</taxon>
        <taxon>Haemaphysalinae</taxon>
        <taxon>Haemaphysalis</taxon>
    </lineage>
</organism>
<dbReference type="InterPro" id="IPR049012">
    <property type="entry name" value="Mutator_transp_dom"/>
</dbReference>
<dbReference type="Proteomes" id="UP000821853">
    <property type="component" value="Chromosome 10"/>
</dbReference>
<evidence type="ECO:0000256" key="1">
    <source>
        <dbReference type="SAM" id="MobiDB-lite"/>
    </source>
</evidence>
<dbReference type="AlphaFoldDB" id="A0A9J6FNL1"/>
<proteinExistence type="predicted"/>
<feature type="domain" description="Mutator-like transposase" evidence="2">
    <location>
        <begin position="109"/>
        <end position="171"/>
    </location>
</feature>
<gene>
    <name evidence="3" type="ORF">HPB48_019317</name>
</gene>
<evidence type="ECO:0000313" key="4">
    <source>
        <dbReference type="Proteomes" id="UP000821853"/>
    </source>
</evidence>
<evidence type="ECO:0000313" key="3">
    <source>
        <dbReference type="EMBL" id="KAH9364621.1"/>
    </source>
</evidence>